<evidence type="ECO:0000256" key="2">
    <source>
        <dbReference type="ARBA" id="ARBA00022705"/>
    </source>
</evidence>
<dbReference type="GO" id="GO:0005634">
    <property type="term" value="C:nucleus"/>
    <property type="evidence" value="ECO:0007669"/>
    <property type="project" value="TreeGrafter"/>
</dbReference>
<dbReference type="GO" id="GO:0033314">
    <property type="term" value="P:mitotic DNA replication checkpoint signaling"/>
    <property type="evidence" value="ECO:0007669"/>
    <property type="project" value="TreeGrafter"/>
</dbReference>
<feature type="compositionally biased region" description="Low complexity" evidence="3">
    <location>
        <begin position="590"/>
        <end position="608"/>
    </location>
</feature>
<comment type="caution">
    <text evidence="5">The sequence shown here is derived from an EMBL/GenBank/DDBJ whole genome shotgun (WGS) entry which is preliminary data.</text>
</comment>
<gene>
    <name evidence="5" type="ORF">DMC30DRAFT_421049</name>
</gene>
<evidence type="ECO:0000313" key="6">
    <source>
        <dbReference type="Proteomes" id="UP000311382"/>
    </source>
</evidence>
<protein>
    <submittedName>
        <fullName evidence="5">P-loop containing nucleoside triphosphate hydrolase protein</fullName>
    </submittedName>
</protein>
<dbReference type="Proteomes" id="UP000311382">
    <property type="component" value="Unassembled WGS sequence"/>
</dbReference>
<dbReference type="InterPro" id="IPR049945">
    <property type="entry name" value="AAA_22"/>
</dbReference>
<evidence type="ECO:0000313" key="5">
    <source>
        <dbReference type="EMBL" id="TNY22942.1"/>
    </source>
</evidence>
<feature type="compositionally biased region" description="Basic and acidic residues" evidence="3">
    <location>
        <begin position="679"/>
        <end position="711"/>
    </location>
</feature>
<dbReference type="STRING" id="5288.A0A5C5G3C4"/>
<feature type="region of interest" description="Disordered" evidence="3">
    <location>
        <begin position="1"/>
        <end position="61"/>
    </location>
</feature>
<keyword evidence="6" id="KW-1185">Reference proteome</keyword>
<name>A0A5C5G3C4_9BASI</name>
<feature type="region of interest" description="Disordered" evidence="3">
    <location>
        <begin position="590"/>
        <end position="620"/>
    </location>
</feature>
<sequence>MLGKRTRAADNSLAPCKRPLTDFIPASKPTASPVTAAKRSVPLERTPSQKENERVLPPAQQPAFDDVFIADEDEEAHAGDFGESALHALGDAGDKQLTACVSVTVLPTPPPAPESQLPDPSAPAAEPATGRGLPNVYTHASSLLSPSLSTSALSLLGRADQRDTLFAFLSRRFPAAYAAQGEAGPSTPTRGPGPAAMYVSGPPGIGKTALVGAMVDEMRERVRERELGDEVRVAMENCATIAAGGTGGDLAWRRLGDALGVEMDGDNSLKAKERFEEGLRDGRKYLLVLDEIDHLVTPTTPSARLPSSQQPDLLSALFALASIPASPLTLIGIANDLTLKVLSFTPTPSPMAKGKGKAKADPLLTPAKPVRLHFKPYSWQELVAIVAQRLSLLSEALSGDSSASTKKAFVPLIDKPALDRCAKKVATGTGDVRTMLDVVRRAIASVAHEQQASTAATDLAGLTVVTAPKAGMKHVSAALATSSGLTAAPSLAARLAALQGGPHQRLVLVSTLIALSRLECPAAGSASCAGLDRPSSSYEGARVTAEAAFKVYRELVAREEVLAPTALDQAAFVETLGMVEDLGGFVAVRGRPGSSPSSSPSKAKGGSRTLTPTKLKRGEKGRLTVELAHTAPMVDLVAALVQVPAPGREHDEDEATRLARRALERERNDQRWRVKRTQLGRDEERRAEEELEGRDWERRLLAREEEGGRKD</sequence>
<dbReference type="EMBL" id="SOZI01000018">
    <property type="protein sequence ID" value="TNY22942.1"/>
    <property type="molecule type" value="Genomic_DNA"/>
</dbReference>
<dbReference type="InterPro" id="IPR027417">
    <property type="entry name" value="P-loop_NTPase"/>
</dbReference>
<feature type="domain" description="AAA+ ATPase" evidence="4">
    <location>
        <begin position="193"/>
        <end position="378"/>
    </location>
</feature>
<reference evidence="5 6" key="1">
    <citation type="submission" date="2019-03" db="EMBL/GenBank/DDBJ databases">
        <title>Rhodosporidium diobovatum UCD-FST 08-225 genome sequencing, assembly, and annotation.</title>
        <authorList>
            <person name="Fakankun I.U."/>
            <person name="Fristensky B."/>
            <person name="Levin D.B."/>
        </authorList>
    </citation>
    <scope>NUCLEOTIDE SEQUENCE [LARGE SCALE GENOMIC DNA]</scope>
    <source>
        <strain evidence="5 6">UCD-FST 08-225</strain>
    </source>
</reference>
<dbReference type="InterPro" id="IPR050311">
    <property type="entry name" value="ORC1/CDC6"/>
</dbReference>
<evidence type="ECO:0000256" key="3">
    <source>
        <dbReference type="SAM" id="MobiDB-lite"/>
    </source>
</evidence>
<dbReference type="PANTHER" id="PTHR10763:SF26">
    <property type="entry name" value="CELL DIVISION CONTROL PROTEIN 6 HOMOLOG"/>
    <property type="match status" value="1"/>
</dbReference>
<dbReference type="GO" id="GO:0016887">
    <property type="term" value="F:ATP hydrolysis activity"/>
    <property type="evidence" value="ECO:0007669"/>
    <property type="project" value="InterPro"/>
</dbReference>
<proteinExistence type="inferred from homology"/>
<keyword evidence="5" id="KW-0378">Hydrolase</keyword>
<dbReference type="SMART" id="SM00382">
    <property type="entry name" value="AAA"/>
    <property type="match status" value="1"/>
</dbReference>
<dbReference type="GO" id="GO:0006270">
    <property type="term" value="P:DNA replication initiation"/>
    <property type="evidence" value="ECO:0007669"/>
    <property type="project" value="TreeGrafter"/>
</dbReference>
<dbReference type="Pfam" id="PF13401">
    <property type="entry name" value="AAA_22"/>
    <property type="match status" value="1"/>
</dbReference>
<dbReference type="SUPFAM" id="SSF52540">
    <property type="entry name" value="P-loop containing nucleoside triphosphate hydrolases"/>
    <property type="match status" value="1"/>
</dbReference>
<evidence type="ECO:0000256" key="1">
    <source>
        <dbReference type="ARBA" id="ARBA00006184"/>
    </source>
</evidence>
<organism evidence="5 6">
    <name type="scientific">Rhodotorula diobovata</name>
    <dbReference type="NCBI Taxonomy" id="5288"/>
    <lineage>
        <taxon>Eukaryota</taxon>
        <taxon>Fungi</taxon>
        <taxon>Dikarya</taxon>
        <taxon>Basidiomycota</taxon>
        <taxon>Pucciniomycotina</taxon>
        <taxon>Microbotryomycetes</taxon>
        <taxon>Sporidiobolales</taxon>
        <taxon>Sporidiobolaceae</taxon>
        <taxon>Rhodotorula</taxon>
    </lineage>
</organism>
<comment type="similarity">
    <text evidence="1">Belongs to the CDC6/cdc18 family.</text>
</comment>
<dbReference type="Gene3D" id="3.40.50.300">
    <property type="entry name" value="P-loop containing nucleotide triphosphate hydrolases"/>
    <property type="match status" value="1"/>
</dbReference>
<dbReference type="OrthoDB" id="1926878at2759"/>
<evidence type="ECO:0000259" key="4">
    <source>
        <dbReference type="SMART" id="SM00382"/>
    </source>
</evidence>
<dbReference type="Gene3D" id="1.10.8.60">
    <property type="match status" value="1"/>
</dbReference>
<dbReference type="GO" id="GO:0003688">
    <property type="term" value="F:DNA replication origin binding"/>
    <property type="evidence" value="ECO:0007669"/>
    <property type="project" value="TreeGrafter"/>
</dbReference>
<dbReference type="PANTHER" id="PTHR10763">
    <property type="entry name" value="CELL DIVISION CONTROL PROTEIN 6-RELATED"/>
    <property type="match status" value="1"/>
</dbReference>
<accession>A0A5C5G3C4</accession>
<feature type="region of interest" description="Disordered" evidence="3">
    <location>
        <begin position="677"/>
        <end position="711"/>
    </location>
</feature>
<feature type="region of interest" description="Disordered" evidence="3">
    <location>
        <begin position="107"/>
        <end position="133"/>
    </location>
</feature>
<dbReference type="AlphaFoldDB" id="A0A5C5G3C4"/>
<dbReference type="InterPro" id="IPR003593">
    <property type="entry name" value="AAA+_ATPase"/>
</dbReference>
<keyword evidence="2" id="KW-0235">DNA replication</keyword>